<reference evidence="1 2" key="2">
    <citation type="submission" date="2005-09" db="EMBL/GenBank/DDBJ databases">
        <authorList>
            <person name="Mural R.J."/>
            <person name="Li P.W."/>
            <person name="Adams M.D."/>
            <person name="Amanatides P.G."/>
            <person name="Baden-Tillson H."/>
            <person name="Barnstead M."/>
            <person name="Chin S.H."/>
            <person name="Dew I."/>
            <person name="Evans C.A."/>
            <person name="Ferriera S."/>
            <person name="Flanigan M."/>
            <person name="Fosler C."/>
            <person name="Glodek A."/>
            <person name="Gu Z."/>
            <person name="Holt R.A."/>
            <person name="Jennings D."/>
            <person name="Kraft C.L."/>
            <person name="Lu F."/>
            <person name="Nguyen T."/>
            <person name="Nusskern D.R."/>
            <person name="Pfannkoch C.M."/>
            <person name="Sitter C."/>
            <person name="Sutton G.G."/>
            <person name="Venter J.C."/>
            <person name="Wang Z."/>
            <person name="Woodage T."/>
            <person name="Zheng X.H."/>
            <person name="Zhong F."/>
        </authorList>
    </citation>
    <scope>NUCLEOTIDE SEQUENCE [LARGE SCALE GENOMIC DNA]</scope>
    <source>
        <strain evidence="1">BN</strain>
        <strain evidence="2">BN, Sprague-Dawley</strain>
    </source>
</reference>
<dbReference type="AlphaFoldDB" id="A6JTH0"/>
<sequence length="61" mass="6831">MTVWCVGSYRYCFRCWPGAPRMTLHSPWPATGKIASRTDDRNKDAPCFPSEGLVALIRAAD</sequence>
<accession>A6JTH0</accession>
<reference evidence="1" key="1">
    <citation type="journal article" date="2005" name="Genome Res.">
        <title>Gene and alternative splicing annotation with AIR.</title>
        <authorList>
            <person name="Florea L."/>
            <person name="Di Francesco V."/>
            <person name="Miller J."/>
            <person name="Turner R."/>
            <person name="Yao A."/>
            <person name="Harris M."/>
            <person name="Walenz B."/>
            <person name="Mobarry C."/>
            <person name="Merkulov G.V."/>
            <person name="Charlab R."/>
            <person name="Dew I."/>
            <person name="Deng Z."/>
            <person name="Istrail S."/>
            <person name="Li P."/>
            <person name="Sutton G."/>
        </authorList>
    </citation>
    <scope>NUCLEOTIDE SEQUENCE</scope>
    <source>
        <strain evidence="1">BN</strain>
    </source>
</reference>
<dbReference type="EMBL" id="CH474001">
    <property type="protein sequence ID" value="EDL93477.1"/>
    <property type="molecule type" value="Genomic_DNA"/>
</dbReference>
<evidence type="ECO:0000313" key="1">
    <source>
        <dbReference type="EMBL" id="EDL93479.1"/>
    </source>
</evidence>
<protein>
    <submittedName>
        <fullName evidence="1">RCG45407, isoform CRA_a</fullName>
    </submittedName>
</protein>
<dbReference type="Proteomes" id="UP000234681">
    <property type="component" value="Chromosome 3"/>
</dbReference>
<organism evidence="1 2">
    <name type="scientific">Rattus norvegicus</name>
    <name type="common">Rat</name>
    <dbReference type="NCBI Taxonomy" id="10116"/>
    <lineage>
        <taxon>Eukaryota</taxon>
        <taxon>Metazoa</taxon>
        <taxon>Chordata</taxon>
        <taxon>Craniata</taxon>
        <taxon>Vertebrata</taxon>
        <taxon>Euteleostomi</taxon>
        <taxon>Mammalia</taxon>
        <taxon>Eutheria</taxon>
        <taxon>Euarchontoglires</taxon>
        <taxon>Glires</taxon>
        <taxon>Rodentia</taxon>
        <taxon>Myomorpha</taxon>
        <taxon>Muroidea</taxon>
        <taxon>Muridae</taxon>
        <taxon>Murinae</taxon>
        <taxon>Rattus</taxon>
    </lineage>
</organism>
<proteinExistence type="predicted"/>
<name>A6JTH0_RAT</name>
<evidence type="ECO:0000313" key="2">
    <source>
        <dbReference type="Proteomes" id="UP000234681"/>
    </source>
</evidence>
<dbReference type="EMBL" id="CH474001">
    <property type="protein sequence ID" value="EDL93479.1"/>
    <property type="molecule type" value="Genomic_DNA"/>
</dbReference>
<gene>
    <name evidence="1" type="ORF">rCG_45407</name>
</gene>